<evidence type="ECO:0000259" key="2">
    <source>
        <dbReference type="Pfam" id="PF08044"/>
    </source>
</evidence>
<keyword evidence="1" id="KW-0472">Membrane</keyword>
<name>A0A3D9SYU4_9ACTN</name>
<proteinExistence type="predicted"/>
<reference evidence="3 4" key="1">
    <citation type="submission" date="2018-08" db="EMBL/GenBank/DDBJ databases">
        <title>Sequencing the genomes of 1000 actinobacteria strains.</title>
        <authorList>
            <person name="Klenk H.-P."/>
        </authorList>
    </citation>
    <scope>NUCLEOTIDE SEQUENCE [LARGE SCALE GENOMIC DNA]</scope>
    <source>
        <strain evidence="3 4">DSM 43927</strain>
    </source>
</reference>
<dbReference type="InterPro" id="IPR012551">
    <property type="entry name" value="DUF1707_SHOCT-like"/>
</dbReference>
<dbReference type="Pfam" id="PF08044">
    <property type="entry name" value="DUF1707"/>
    <property type="match status" value="1"/>
</dbReference>
<keyword evidence="1" id="KW-0812">Transmembrane</keyword>
<comment type="caution">
    <text evidence="3">The sequence shown here is derived from an EMBL/GenBank/DDBJ whole genome shotgun (WGS) entry which is preliminary data.</text>
</comment>
<gene>
    <name evidence="3" type="ORF">DFJ69_3629</name>
</gene>
<organism evidence="3 4">
    <name type="scientific">Thermomonospora umbrina</name>
    <dbReference type="NCBI Taxonomy" id="111806"/>
    <lineage>
        <taxon>Bacteria</taxon>
        <taxon>Bacillati</taxon>
        <taxon>Actinomycetota</taxon>
        <taxon>Actinomycetes</taxon>
        <taxon>Streptosporangiales</taxon>
        <taxon>Thermomonosporaceae</taxon>
        <taxon>Thermomonospora</taxon>
    </lineage>
</organism>
<evidence type="ECO:0000313" key="4">
    <source>
        <dbReference type="Proteomes" id="UP000256661"/>
    </source>
</evidence>
<sequence>MPHDPQMRASDADRDRVAEELREHCATGRITLDELQERLDAVYGARTHGDLDRVTADLPEADLYERPVPVRQGSSAPAPRRQGQEVATVAWSAWALVSGLNLAIWMVLGVAVEFVYPWWIWVAGPWGAYLLLGALFGRRRS</sequence>
<dbReference type="PANTHER" id="PTHR40763">
    <property type="entry name" value="MEMBRANE PROTEIN-RELATED"/>
    <property type="match status" value="1"/>
</dbReference>
<keyword evidence="4" id="KW-1185">Reference proteome</keyword>
<protein>
    <submittedName>
        <fullName evidence="3">Uncharacterized protein DUF1707</fullName>
    </submittedName>
</protein>
<dbReference type="PANTHER" id="PTHR40763:SF4">
    <property type="entry name" value="DUF1707 DOMAIN-CONTAINING PROTEIN"/>
    <property type="match status" value="1"/>
</dbReference>
<dbReference type="EMBL" id="QTTT01000001">
    <property type="protein sequence ID" value="REE98145.1"/>
    <property type="molecule type" value="Genomic_DNA"/>
</dbReference>
<feature type="transmembrane region" description="Helical" evidence="1">
    <location>
        <begin position="89"/>
        <end position="112"/>
    </location>
</feature>
<dbReference type="Proteomes" id="UP000256661">
    <property type="component" value="Unassembled WGS sequence"/>
</dbReference>
<evidence type="ECO:0000256" key="1">
    <source>
        <dbReference type="SAM" id="Phobius"/>
    </source>
</evidence>
<feature type="domain" description="DUF1707" evidence="2">
    <location>
        <begin position="7"/>
        <end position="59"/>
    </location>
</feature>
<accession>A0A3D9SYU4</accession>
<evidence type="ECO:0000313" key="3">
    <source>
        <dbReference type="EMBL" id="REE98145.1"/>
    </source>
</evidence>
<keyword evidence="1" id="KW-1133">Transmembrane helix</keyword>
<feature type="transmembrane region" description="Helical" evidence="1">
    <location>
        <begin position="118"/>
        <end position="137"/>
    </location>
</feature>
<dbReference type="AlphaFoldDB" id="A0A3D9SYU4"/>